<dbReference type="Proteomes" id="UP000230796">
    <property type="component" value="Unassembled WGS sequence"/>
</dbReference>
<evidence type="ECO:0000313" key="1">
    <source>
        <dbReference type="EMBL" id="PIR98853.1"/>
    </source>
</evidence>
<accession>A0A2H0VIE7</accession>
<dbReference type="AlphaFoldDB" id="A0A2H0VIE7"/>
<proteinExistence type="predicted"/>
<reference evidence="2" key="1">
    <citation type="submission" date="2017-09" db="EMBL/GenBank/DDBJ databases">
        <title>Depth-based differentiation of microbial function through sediment-hosted aquifers and enrichment of novel symbionts in the deep terrestrial subsurface.</title>
        <authorList>
            <person name="Probst A.J."/>
            <person name="Ladd B."/>
            <person name="Jarett J.K."/>
            <person name="Geller-Mcgrath D.E."/>
            <person name="Sieber C.M.K."/>
            <person name="Emerson J.B."/>
            <person name="Anantharaman K."/>
            <person name="Thomas B.C."/>
            <person name="Malmstrom R."/>
            <person name="Stieglmeier M."/>
            <person name="Klingl A."/>
            <person name="Woyke T."/>
            <person name="Ryan C.M."/>
            <person name="Banfield J.F."/>
        </authorList>
    </citation>
    <scope>NUCLEOTIDE SEQUENCE [LARGE SCALE GENOMIC DNA]</scope>
</reference>
<dbReference type="EMBL" id="PFAF01000051">
    <property type="protein sequence ID" value="PIR98853.1"/>
    <property type="molecule type" value="Genomic_DNA"/>
</dbReference>
<name>A0A2H0VIE7_9BACT</name>
<sequence length="229" mass="25495">MSWGRNNSETISATGVIKLLVGERGHDWDPKKAQDGIQMHTKILNAITEQITPNMFGVEARKTALPIEEGQVMSRGRELSLKVSSDLQMKLIPDIILRTGKDLACVEIKKNFRETDLLQLMYGCMAADVHFSGNLTQGALYLYGDHDHVGILREGGRSFWEQGNQIAQLAADLREAQVKSKVERKTDKMVKMIADMPVTNLSEQAVLIRREMDDVWGVVSAGLNGLLSM</sequence>
<protein>
    <submittedName>
        <fullName evidence="1">Uncharacterized protein</fullName>
    </submittedName>
</protein>
<evidence type="ECO:0000313" key="2">
    <source>
        <dbReference type="Proteomes" id="UP000230796"/>
    </source>
</evidence>
<comment type="caution">
    <text evidence="1">The sequence shown here is derived from an EMBL/GenBank/DDBJ whole genome shotgun (WGS) entry which is preliminary data.</text>
</comment>
<organism evidence="1 2">
    <name type="scientific">Candidatus Collierbacteria bacterium CG10_big_fil_rev_8_21_14_0_10_44_9</name>
    <dbReference type="NCBI Taxonomy" id="1974535"/>
    <lineage>
        <taxon>Bacteria</taxon>
        <taxon>Candidatus Collieribacteriota</taxon>
    </lineage>
</organism>
<gene>
    <name evidence="1" type="ORF">COT87_02600</name>
</gene>